<dbReference type="Gene3D" id="3.40.50.720">
    <property type="entry name" value="NAD(P)-binding Rossmann-like Domain"/>
    <property type="match status" value="1"/>
</dbReference>
<dbReference type="EMBL" id="CP102173">
    <property type="protein sequence ID" value="UUP15399.1"/>
    <property type="molecule type" value="Genomic_DNA"/>
</dbReference>
<dbReference type="InterPro" id="IPR000683">
    <property type="entry name" value="Gfo/Idh/MocA-like_OxRdtase_N"/>
</dbReference>
<proteinExistence type="predicted"/>
<dbReference type="Pfam" id="PF22725">
    <property type="entry name" value="GFO_IDH_MocA_C3"/>
    <property type="match status" value="1"/>
</dbReference>
<keyword evidence="4" id="KW-1185">Reference proteome</keyword>
<dbReference type="InterPro" id="IPR052515">
    <property type="entry name" value="Gfo/Idh/MocA_Oxidoreductase"/>
</dbReference>
<sequence length="328" mass="35219">MRRLRLGCVGTGFIAGKHLAALSSFEDVDVVAVADNVEERAAAAASAHDARCYTDGVDLVESEDLDAVWFCVPPFAHGRLEEAAVRHELPFFVEKPLAHDLITAERIAGLVKSAGLLTAVGYHWRYLDLVKKVQAFVQDRPPLLLTGHWLDSTPPVPWWVRRGQSGGQLVEQTTHVLDLARLLVGEVTDLRSVHVQATGVDGGQDGEELVPLASAISLRFDSGAVGSVSSARVLPARHRVGLQLVGEGYALDLTERAIVDHELTVTTATGTVSERCAQDPIAAEDRAFLDAVAGRGDDVRSSYAEALRTHSLACAAERPSENEEPNGA</sequence>
<evidence type="ECO:0000313" key="4">
    <source>
        <dbReference type="Proteomes" id="UP001316184"/>
    </source>
</evidence>
<dbReference type="PANTHER" id="PTHR43249:SF1">
    <property type="entry name" value="D-GLUCOSIDE 3-DEHYDROGENASE"/>
    <property type="match status" value="1"/>
</dbReference>
<reference evidence="3 4" key="1">
    <citation type="submission" date="2022-08" db="EMBL/GenBank/DDBJ databases">
        <title>novel species in genus Aeromicrobium.</title>
        <authorList>
            <person name="Ye L."/>
        </authorList>
    </citation>
    <scope>NUCLEOTIDE SEQUENCE [LARGE SCALE GENOMIC DNA]</scope>
    <source>
        <strain evidence="4">zg-Y1379</strain>
    </source>
</reference>
<dbReference type="Proteomes" id="UP001316184">
    <property type="component" value="Chromosome"/>
</dbReference>
<dbReference type="SUPFAM" id="SSF51735">
    <property type="entry name" value="NAD(P)-binding Rossmann-fold domains"/>
    <property type="match status" value="1"/>
</dbReference>
<dbReference type="Gene3D" id="3.30.360.10">
    <property type="entry name" value="Dihydrodipicolinate Reductase, domain 2"/>
    <property type="match status" value="1"/>
</dbReference>
<evidence type="ECO:0000259" key="2">
    <source>
        <dbReference type="Pfam" id="PF22725"/>
    </source>
</evidence>
<name>A0ABY5MDU5_9ACTN</name>
<evidence type="ECO:0000313" key="3">
    <source>
        <dbReference type="EMBL" id="UUP15399.1"/>
    </source>
</evidence>
<accession>A0ABY5MDU5</accession>
<dbReference type="Pfam" id="PF01408">
    <property type="entry name" value="GFO_IDH_MocA"/>
    <property type="match status" value="1"/>
</dbReference>
<feature type="domain" description="GFO/IDH/MocA-like oxidoreductase" evidence="2">
    <location>
        <begin position="145"/>
        <end position="247"/>
    </location>
</feature>
<dbReference type="RefSeq" id="WP_232399451.1">
    <property type="nucleotide sequence ID" value="NZ_CP102173.1"/>
</dbReference>
<organism evidence="3 4">
    <name type="scientific">Aeromicrobium wangtongii</name>
    <dbReference type="NCBI Taxonomy" id="2969247"/>
    <lineage>
        <taxon>Bacteria</taxon>
        <taxon>Bacillati</taxon>
        <taxon>Actinomycetota</taxon>
        <taxon>Actinomycetes</taxon>
        <taxon>Propionibacteriales</taxon>
        <taxon>Nocardioidaceae</taxon>
        <taxon>Aeromicrobium</taxon>
    </lineage>
</organism>
<dbReference type="InterPro" id="IPR055170">
    <property type="entry name" value="GFO_IDH_MocA-like_dom"/>
</dbReference>
<protein>
    <submittedName>
        <fullName evidence="3">Gfo/Idh/MocA family oxidoreductase</fullName>
    </submittedName>
</protein>
<dbReference type="InterPro" id="IPR036291">
    <property type="entry name" value="NAD(P)-bd_dom_sf"/>
</dbReference>
<evidence type="ECO:0000259" key="1">
    <source>
        <dbReference type="Pfam" id="PF01408"/>
    </source>
</evidence>
<gene>
    <name evidence="3" type="ORF">NQV15_08825</name>
</gene>
<dbReference type="SUPFAM" id="SSF55347">
    <property type="entry name" value="Glyceraldehyde-3-phosphate dehydrogenase-like, C-terminal domain"/>
    <property type="match status" value="1"/>
</dbReference>
<dbReference type="PANTHER" id="PTHR43249">
    <property type="entry name" value="UDP-N-ACETYL-2-AMINO-2-DEOXY-D-GLUCURONATE OXIDASE"/>
    <property type="match status" value="1"/>
</dbReference>
<feature type="domain" description="Gfo/Idh/MocA-like oxidoreductase N-terminal" evidence="1">
    <location>
        <begin position="5"/>
        <end position="122"/>
    </location>
</feature>